<sequence length="244" mass="27342">MLREKWAYSPTSSSASKVVAALKYFGLIELSQVAESEMVKVTDRAYRILVDTEESEERKQALRDAFLSPKAYKMCWDHWGVDVPQSARSTLIFNEGFIDSTVDGFLGNYKKSMLFAGLHGYEVAEKHVEEDRQDVSSAEKSASTNMKQLQLTHPSSGLDDQHARQQKPMVTPSGVAQKGVGMRQEVFALAEGDVTIQWPETLSPDSFQDFEDWLAILKRKIKRSVSDQVVVKSQGSDQDGDDLL</sequence>
<evidence type="ECO:0000256" key="1">
    <source>
        <dbReference type="SAM" id="MobiDB-lite"/>
    </source>
</evidence>
<reference evidence="2" key="1">
    <citation type="submission" date="2019-08" db="EMBL/GenBank/DDBJ databases">
        <authorList>
            <person name="Kucharzyk K."/>
            <person name="Murdoch R.W."/>
            <person name="Higgins S."/>
            <person name="Loffler F."/>
        </authorList>
    </citation>
    <scope>NUCLEOTIDE SEQUENCE</scope>
</reference>
<comment type="caution">
    <text evidence="2">The sequence shown here is derived from an EMBL/GenBank/DDBJ whole genome shotgun (WGS) entry which is preliminary data.</text>
</comment>
<name>A0A645A215_9ZZZZ</name>
<protein>
    <submittedName>
        <fullName evidence="2">Uncharacterized protein</fullName>
    </submittedName>
</protein>
<accession>A0A645A215</accession>
<gene>
    <name evidence="2" type="ORF">SDC9_93663</name>
</gene>
<dbReference type="EMBL" id="VSSQ01011491">
    <property type="protein sequence ID" value="MPM46956.1"/>
    <property type="molecule type" value="Genomic_DNA"/>
</dbReference>
<feature type="region of interest" description="Disordered" evidence="1">
    <location>
        <begin position="152"/>
        <end position="176"/>
    </location>
</feature>
<organism evidence="2">
    <name type="scientific">bioreactor metagenome</name>
    <dbReference type="NCBI Taxonomy" id="1076179"/>
    <lineage>
        <taxon>unclassified sequences</taxon>
        <taxon>metagenomes</taxon>
        <taxon>ecological metagenomes</taxon>
    </lineage>
</organism>
<feature type="region of interest" description="Disordered" evidence="1">
    <location>
        <begin position="225"/>
        <end position="244"/>
    </location>
</feature>
<evidence type="ECO:0000313" key="2">
    <source>
        <dbReference type="EMBL" id="MPM46956.1"/>
    </source>
</evidence>
<dbReference type="AlphaFoldDB" id="A0A645A215"/>
<proteinExistence type="predicted"/>